<dbReference type="GO" id="GO:0003924">
    <property type="term" value="F:GTPase activity"/>
    <property type="evidence" value="ECO:0007669"/>
    <property type="project" value="UniProtKB-UniRule"/>
</dbReference>
<dbReference type="AlphaFoldDB" id="D4YS84"/>
<sequence length="298" mass="33833">MTRLAKGTVIGLIAGYYDVETDEGLIRTRARGVFRQKKQKPAVGDHVEIQIDDQGTSYLVKIFPRMNRIGRPAVANVSHVLLVISAVQPDFSLQLLDRFLTFFAWQKVAVTLYLSKADLLKNSAKLEQIKQDLAYYQKIGYPVYFDAETLAKELNQKIGKDQIWTLAGQSGAGKSTLLNKLKKDANQETGQISMVLNRGKHTTRKVQLFKLGKGFLADTPGFSSIDLTPIKLDQLKNYFLEFKKASAHCKFRGCLHLKEPKCEVKRLLAESEIIQSRYDDYLAMRNEIEEGRIPEYLK</sequence>
<comment type="caution">
    <text evidence="13">The sequence shown here is derived from an EMBL/GenBank/DDBJ whole genome shotgun (WGS) entry which is preliminary data.</text>
</comment>
<dbReference type="eggNOG" id="COG1162">
    <property type="taxonomic scope" value="Bacteria"/>
</dbReference>
<feature type="domain" description="CP-type G" evidence="12">
    <location>
        <begin position="66"/>
        <end position="225"/>
    </location>
</feature>
<evidence type="ECO:0000259" key="12">
    <source>
        <dbReference type="PROSITE" id="PS51721"/>
    </source>
</evidence>
<dbReference type="STRING" id="83683.B1745_02690"/>
<proteinExistence type="inferred from homology"/>
<dbReference type="InterPro" id="IPR030378">
    <property type="entry name" value="G_CP_dom"/>
</dbReference>
<keyword evidence="8 10" id="KW-0694">RNA-binding</keyword>
<gene>
    <name evidence="10 13" type="primary">rsgA</name>
    <name evidence="13" type="ORF">HMPREF0493_0362</name>
</gene>
<evidence type="ECO:0000256" key="3">
    <source>
        <dbReference type="ARBA" id="ARBA00022723"/>
    </source>
</evidence>
<feature type="binding site" evidence="10">
    <location>
        <position position="249"/>
    </location>
    <ligand>
        <name>Zn(2+)</name>
        <dbReference type="ChEBI" id="CHEBI:29105"/>
    </ligand>
</feature>
<dbReference type="OrthoDB" id="9809485at2"/>
<dbReference type="RefSeq" id="WP_006351516.1">
    <property type="nucleotide sequence ID" value="NZ_ADNY01000013.1"/>
</dbReference>
<dbReference type="Pfam" id="PF16745">
    <property type="entry name" value="RsgA_N"/>
    <property type="match status" value="1"/>
</dbReference>
<dbReference type="Pfam" id="PF03193">
    <property type="entry name" value="RsgA_GTPase"/>
    <property type="match status" value="1"/>
</dbReference>
<evidence type="ECO:0000256" key="9">
    <source>
        <dbReference type="ARBA" id="ARBA00023134"/>
    </source>
</evidence>
<evidence type="ECO:0000256" key="1">
    <source>
        <dbReference type="ARBA" id="ARBA00022490"/>
    </source>
</evidence>
<dbReference type="GO" id="GO:0019843">
    <property type="term" value="F:rRNA binding"/>
    <property type="evidence" value="ECO:0007669"/>
    <property type="project" value="UniProtKB-KW"/>
</dbReference>
<dbReference type="Proteomes" id="UP000004069">
    <property type="component" value="Unassembled WGS sequence"/>
</dbReference>
<dbReference type="GO" id="GO:0042274">
    <property type="term" value="P:ribosomal small subunit biogenesis"/>
    <property type="evidence" value="ECO:0007669"/>
    <property type="project" value="UniProtKB-UniRule"/>
</dbReference>
<keyword evidence="5 10" id="KW-0547">Nucleotide-binding</keyword>
<reference evidence="13 14" key="1">
    <citation type="submission" date="2010-04" db="EMBL/GenBank/DDBJ databases">
        <authorList>
            <person name="Muzny D."/>
            <person name="Qin X."/>
            <person name="Deng J."/>
            <person name="Jiang H."/>
            <person name="Liu Y."/>
            <person name="Qu J."/>
            <person name="Song X.-Z."/>
            <person name="Zhang L."/>
            <person name="Thornton R."/>
            <person name="Coyle M."/>
            <person name="Francisco L."/>
            <person name="Jackson L."/>
            <person name="Javaid M."/>
            <person name="Korchina V."/>
            <person name="Kovar C."/>
            <person name="Mata R."/>
            <person name="Mathew T."/>
            <person name="Ngo R."/>
            <person name="Nguyen L."/>
            <person name="Nguyen N."/>
            <person name="Okwuonu G."/>
            <person name="Ongeri F."/>
            <person name="Pham C."/>
            <person name="Simmons D."/>
            <person name="Wilczek-Boney K."/>
            <person name="Hale W."/>
            <person name="Jakkamsetti A."/>
            <person name="Pham P."/>
            <person name="Ruth R."/>
            <person name="San Lucas F."/>
            <person name="Warren J."/>
            <person name="Zhang J."/>
            <person name="Zhao Z."/>
            <person name="Zhou C."/>
            <person name="Zhu D."/>
            <person name="Lee S."/>
            <person name="Bess C."/>
            <person name="Blankenburg K."/>
            <person name="Forbes L."/>
            <person name="Fu Q."/>
            <person name="Gubbala S."/>
            <person name="Hirani K."/>
            <person name="Jayaseelan J.C."/>
            <person name="Lara F."/>
            <person name="Munidasa M."/>
            <person name="Palculict T."/>
            <person name="Patil S."/>
            <person name="Pu L.-L."/>
            <person name="Saada N."/>
            <person name="Tang L."/>
            <person name="Weissenberger G."/>
            <person name="Zhu Y."/>
            <person name="Hemphill L."/>
            <person name="Shang Y."/>
            <person name="Youmans B."/>
            <person name="Ayvaz T."/>
            <person name="Ross M."/>
            <person name="Santibanez J."/>
            <person name="Aqrawi P."/>
            <person name="Gross S."/>
            <person name="Joshi V."/>
            <person name="Fowler G."/>
            <person name="Nazareth L."/>
            <person name="Reid J."/>
            <person name="Worley K."/>
            <person name="Petrosino J."/>
            <person name="Highlander S."/>
            <person name="Gibbs R."/>
        </authorList>
    </citation>
    <scope>NUCLEOTIDE SEQUENCE [LARGE SCALE GENOMIC DNA]</scope>
    <source>
        <strain evidence="13 14">DSM 11664</strain>
    </source>
</reference>
<feature type="binding site" evidence="10">
    <location>
        <begin position="168"/>
        <end position="176"/>
    </location>
    <ligand>
        <name>GTP</name>
        <dbReference type="ChEBI" id="CHEBI:37565"/>
    </ligand>
</feature>
<dbReference type="InterPro" id="IPR004881">
    <property type="entry name" value="Ribosome_biogen_GTPase_RsgA"/>
</dbReference>
<comment type="similarity">
    <text evidence="10">Belongs to the TRAFAC class YlqF/YawG GTPase family. RsgA subfamily.</text>
</comment>
<comment type="function">
    <text evidence="10">One of several proteins that assist in the late maturation steps of the functional core of the 30S ribosomal subunit. Helps release RbfA from mature subunits. May play a role in the assembly of ribosomal proteins into the subunit. Circularly permuted GTPase that catalyzes slow GTP hydrolysis, GTPase activity is stimulated by the 30S ribosomal subunit.</text>
</comment>
<evidence type="ECO:0000256" key="7">
    <source>
        <dbReference type="ARBA" id="ARBA00022833"/>
    </source>
</evidence>
<keyword evidence="2 10" id="KW-0690">Ribosome biogenesis</keyword>
<evidence type="ECO:0000256" key="6">
    <source>
        <dbReference type="ARBA" id="ARBA00022801"/>
    </source>
</evidence>
<dbReference type="Gene3D" id="2.40.50.140">
    <property type="entry name" value="Nucleic acid-binding proteins"/>
    <property type="match status" value="1"/>
</dbReference>
<dbReference type="HAMAP" id="MF_01820">
    <property type="entry name" value="GTPase_RsgA"/>
    <property type="match status" value="1"/>
</dbReference>
<dbReference type="CDD" id="cd04466">
    <property type="entry name" value="S1_YloQ_GTPase"/>
    <property type="match status" value="1"/>
</dbReference>
<dbReference type="EC" id="3.6.1.-" evidence="10"/>
<dbReference type="GO" id="GO:0005525">
    <property type="term" value="F:GTP binding"/>
    <property type="evidence" value="ECO:0007669"/>
    <property type="project" value="UniProtKB-UniRule"/>
</dbReference>
<keyword evidence="3 10" id="KW-0479">Metal-binding</keyword>
<feature type="binding site" evidence="10">
    <location>
        <position position="262"/>
    </location>
    <ligand>
        <name>Zn(2+)</name>
        <dbReference type="ChEBI" id="CHEBI:29105"/>
    </ligand>
</feature>
<dbReference type="EMBL" id="ADNY01000013">
    <property type="protein sequence ID" value="EFG55899.1"/>
    <property type="molecule type" value="Genomic_DNA"/>
</dbReference>
<evidence type="ECO:0000256" key="5">
    <source>
        <dbReference type="ARBA" id="ARBA00022741"/>
    </source>
</evidence>
<accession>D4YS84</accession>
<evidence type="ECO:0000313" key="13">
    <source>
        <dbReference type="EMBL" id="EFG55899.1"/>
    </source>
</evidence>
<protein>
    <recommendedName>
        <fullName evidence="10">Small ribosomal subunit biogenesis GTPase RsgA</fullName>
        <ecNumber evidence="10">3.6.1.-</ecNumber>
    </recommendedName>
</protein>
<name>D4YS84_9LACO</name>
<evidence type="ECO:0000256" key="10">
    <source>
        <dbReference type="HAMAP-Rule" id="MF_01820"/>
    </source>
</evidence>
<feature type="domain" description="EngC GTPase" evidence="11">
    <location>
        <begin position="75"/>
        <end position="223"/>
    </location>
</feature>
<comment type="subunit">
    <text evidence="10">Monomer. Associates with 30S ribosomal subunit, binds 16S rRNA.</text>
</comment>
<dbReference type="PANTHER" id="PTHR32120:SF11">
    <property type="entry name" value="SMALL RIBOSOMAL SUBUNIT BIOGENESIS GTPASE RSGA 1, MITOCHONDRIAL-RELATED"/>
    <property type="match status" value="1"/>
</dbReference>
<dbReference type="SUPFAM" id="SSF50249">
    <property type="entry name" value="Nucleic acid-binding proteins"/>
    <property type="match status" value="1"/>
</dbReference>
<dbReference type="PANTHER" id="PTHR32120">
    <property type="entry name" value="SMALL RIBOSOMAL SUBUNIT BIOGENESIS GTPASE RSGA"/>
    <property type="match status" value="1"/>
</dbReference>
<dbReference type="NCBIfam" id="TIGR00157">
    <property type="entry name" value="ribosome small subunit-dependent GTPase A"/>
    <property type="match status" value="1"/>
</dbReference>
<dbReference type="PROSITE" id="PS51721">
    <property type="entry name" value="G_CP"/>
    <property type="match status" value="1"/>
</dbReference>
<organism evidence="13 14">
    <name type="scientific">Lactobacillus amylolyticus DSM 11664</name>
    <dbReference type="NCBI Taxonomy" id="585524"/>
    <lineage>
        <taxon>Bacteria</taxon>
        <taxon>Bacillati</taxon>
        <taxon>Bacillota</taxon>
        <taxon>Bacilli</taxon>
        <taxon>Lactobacillales</taxon>
        <taxon>Lactobacillaceae</taxon>
        <taxon>Lactobacillus</taxon>
    </lineage>
</organism>
<feature type="binding site" evidence="10">
    <location>
        <position position="254"/>
    </location>
    <ligand>
        <name>Zn(2+)</name>
        <dbReference type="ChEBI" id="CHEBI:29105"/>
    </ligand>
</feature>
<dbReference type="InterPro" id="IPR031944">
    <property type="entry name" value="RsgA_N"/>
</dbReference>
<keyword evidence="14" id="KW-1185">Reference proteome</keyword>
<dbReference type="GO" id="GO:0046872">
    <property type="term" value="F:metal ion binding"/>
    <property type="evidence" value="ECO:0007669"/>
    <property type="project" value="UniProtKB-KW"/>
</dbReference>
<dbReference type="CDD" id="cd01854">
    <property type="entry name" value="YjeQ_EngC"/>
    <property type="match status" value="1"/>
</dbReference>
<keyword evidence="6 10" id="KW-0378">Hydrolase</keyword>
<evidence type="ECO:0000259" key="11">
    <source>
        <dbReference type="PROSITE" id="PS50936"/>
    </source>
</evidence>
<dbReference type="Gene3D" id="3.40.50.300">
    <property type="entry name" value="P-loop containing nucleotide triphosphate hydrolases"/>
    <property type="match status" value="1"/>
</dbReference>
<dbReference type="SUPFAM" id="SSF52540">
    <property type="entry name" value="P-loop containing nucleoside triphosphate hydrolases"/>
    <property type="match status" value="1"/>
</dbReference>
<feature type="binding site" evidence="10">
    <location>
        <begin position="115"/>
        <end position="118"/>
    </location>
    <ligand>
        <name>GTP</name>
        <dbReference type="ChEBI" id="CHEBI:37565"/>
    </ligand>
</feature>
<keyword evidence="7 10" id="KW-0862">Zinc</keyword>
<comment type="cofactor">
    <cofactor evidence="10">
        <name>Zn(2+)</name>
        <dbReference type="ChEBI" id="CHEBI:29105"/>
    </cofactor>
    <text evidence="10">Binds 1 zinc ion per subunit.</text>
</comment>
<keyword evidence="1 10" id="KW-0963">Cytoplasm</keyword>
<keyword evidence="4 10" id="KW-0699">rRNA-binding</keyword>
<evidence type="ECO:0000313" key="14">
    <source>
        <dbReference type="Proteomes" id="UP000004069"/>
    </source>
</evidence>
<dbReference type="PATRIC" id="fig|585524.9.peg.959"/>
<dbReference type="Gene3D" id="1.10.40.50">
    <property type="entry name" value="Probable gtpase engc, domain 3"/>
    <property type="match status" value="1"/>
</dbReference>
<feature type="binding site" evidence="10">
    <location>
        <position position="256"/>
    </location>
    <ligand>
        <name>Zn(2+)</name>
        <dbReference type="ChEBI" id="CHEBI:29105"/>
    </ligand>
</feature>
<dbReference type="InterPro" id="IPR010914">
    <property type="entry name" value="RsgA_GTPase_dom"/>
</dbReference>
<dbReference type="PROSITE" id="PS50936">
    <property type="entry name" value="ENGC_GTPASE"/>
    <property type="match status" value="1"/>
</dbReference>
<keyword evidence="9 10" id="KW-0342">GTP-binding</keyword>
<evidence type="ECO:0000256" key="4">
    <source>
        <dbReference type="ARBA" id="ARBA00022730"/>
    </source>
</evidence>
<dbReference type="GO" id="GO:0005737">
    <property type="term" value="C:cytoplasm"/>
    <property type="evidence" value="ECO:0007669"/>
    <property type="project" value="UniProtKB-SubCell"/>
</dbReference>
<dbReference type="InterPro" id="IPR012340">
    <property type="entry name" value="NA-bd_OB-fold"/>
</dbReference>
<comment type="subcellular location">
    <subcellularLocation>
        <location evidence="10">Cytoplasm</location>
    </subcellularLocation>
</comment>
<evidence type="ECO:0000256" key="8">
    <source>
        <dbReference type="ARBA" id="ARBA00022884"/>
    </source>
</evidence>
<evidence type="ECO:0000256" key="2">
    <source>
        <dbReference type="ARBA" id="ARBA00022517"/>
    </source>
</evidence>
<dbReference type="InterPro" id="IPR027417">
    <property type="entry name" value="P-loop_NTPase"/>
</dbReference>